<keyword evidence="1" id="KW-0812">Transmembrane</keyword>
<dbReference type="Proteomes" id="UP000184020">
    <property type="component" value="Unassembled WGS sequence"/>
</dbReference>
<keyword evidence="1" id="KW-0472">Membrane</keyword>
<protein>
    <recommendedName>
        <fullName evidence="4">Amino acid permease</fullName>
    </recommendedName>
</protein>
<name>A0A1M5GIP6_9FLAO</name>
<feature type="transmembrane region" description="Helical" evidence="1">
    <location>
        <begin position="97"/>
        <end position="119"/>
    </location>
</feature>
<feature type="transmembrane region" description="Helical" evidence="1">
    <location>
        <begin position="64"/>
        <end position="85"/>
    </location>
</feature>
<organism evidence="2 3">
    <name type="scientific">Flavobacterium micromati</name>
    <dbReference type="NCBI Taxonomy" id="229205"/>
    <lineage>
        <taxon>Bacteria</taxon>
        <taxon>Pseudomonadati</taxon>
        <taxon>Bacteroidota</taxon>
        <taxon>Flavobacteriia</taxon>
        <taxon>Flavobacteriales</taxon>
        <taxon>Flavobacteriaceae</taxon>
        <taxon>Flavobacterium</taxon>
    </lineage>
</organism>
<dbReference type="AlphaFoldDB" id="A0A1M5GIP6"/>
<accession>A0A1M5GIP6</accession>
<sequence length="366" mass="43312">MSIYTNFITKLEIMQRKYILPLFLVFQIIALQILPYFPLQVELYYSNGLYPIISNFSRIVLGKIPFSVGDMFYFVLIILGIKWLFTKRKTWKLDWKDNVLAVLSFISVFYFCFHLLWGFNYYRQPLFEKMNIERDYSDADLLTFTKKIIAKTNALQNLITKNDSLKVIVPYSQEQVFTMNLNGYKTLSNQHPFFEYNNPSIKKSFFSLPLTYMGFGGYLNPFTIEAQVNYLGPMYSFPMTTNHEMAHQIGFASESECNFIGFLASVSNEDQYIQYSGYSTALRYCLGNWYARDEKIYNELLKTINPGILKNYKESQDFWKQYDTIIDKGFHAFYDQFLKMNQQKDGLESYSKYVDLMVNYYKGREL</sequence>
<evidence type="ECO:0008006" key="4">
    <source>
        <dbReference type="Google" id="ProtNLM"/>
    </source>
</evidence>
<dbReference type="STRING" id="229205.SAMN05444372_10215"/>
<keyword evidence="1" id="KW-1133">Transmembrane helix</keyword>
<evidence type="ECO:0000313" key="2">
    <source>
        <dbReference type="EMBL" id="SHG03620.1"/>
    </source>
</evidence>
<keyword evidence="3" id="KW-1185">Reference proteome</keyword>
<gene>
    <name evidence="2" type="ORF">SAMN05444372_10215</name>
</gene>
<feature type="transmembrane region" description="Helical" evidence="1">
    <location>
        <begin position="18"/>
        <end position="37"/>
    </location>
</feature>
<evidence type="ECO:0000256" key="1">
    <source>
        <dbReference type="SAM" id="Phobius"/>
    </source>
</evidence>
<dbReference type="InterPro" id="IPR024294">
    <property type="entry name" value="DUF3810"/>
</dbReference>
<reference evidence="3" key="1">
    <citation type="submission" date="2016-11" db="EMBL/GenBank/DDBJ databases">
        <authorList>
            <person name="Varghese N."/>
            <person name="Submissions S."/>
        </authorList>
    </citation>
    <scope>NUCLEOTIDE SEQUENCE [LARGE SCALE GENOMIC DNA]</scope>
    <source>
        <strain evidence="3">DSM 17659</strain>
    </source>
</reference>
<evidence type="ECO:0000313" key="3">
    <source>
        <dbReference type="Proteomes" id="UP000184020"/>
    </source>
</evidence>
<dbReference type="EMBL" id="FQWF01000002">
    <property type="protein sequence ID" value="SHG03620.1"/>
    <property type="molecule type" value="Genomic_DNA"/>
</dbReference>
<proteinExistence type="predicted"/>
<dbReference type="Pfam" id="PF12725">
    <property type="entry name" value="DUF3810"/>
    <property type="match status" value="1"/>
</dbReference>